<evidence type="ECO:0000313" key="1">
    <source>
        <dbReference type="EMBL" id="SUO96342.1"/>
    </source>
</evidence>
<accession>A0A380MVN3</accession>
<name>A0A380MVN3_9GAMM</name>
<protein>
    <submittedName>
        <fullName evidence="1">Uncharacterized protein</fullName>
    </submittedName>
</protein>
<dbReference type="Proteomes" id="UP000254601">
    <property type="component" value="Unassembled WGS sequence"/>
</dbReference>
<evidence type="ECO:0000313" key="2">
    <source>
        <dbReference type="Proteomes" id="UP000254601"/>
    </source>
</evidence>
<dbReference type="RefSeq" id="WP_072577169.1">
    <property type="nucleotide sequence ID" value="NZ_LWHB01000139.1"/>
</dbReference>
<gene>
    <name evidence="1" type="ORF">NCTC13337_01816</name>
</gene>
<dbReference type="AlphaFoldDB" id="A0A380MVN3"/>
<keyword evidence="2" id="KW-1185">Reference proteome</keyword>
<proteinExistence type="predicted"/>
<reference evidence="1 2" key="1">
    <citation type="submission" date="2018-06" db="EMBL/GenBank/DDBJ databases">
        <authorList>
            <consortium name="Pathogen Informatics"/>
            <person name="Doyle S."/>
        </authorList>
    </citation>
    <scope>NUCLEOTIDE SEQUENCE [LARGE SCALE GENOMIC DNA]</scope>
    <source>
        <strain evidence="1 2">NCTC13337</strain>
    </source>
</reference>
<organism evidence="1 2">
    <name type="scientific">Suttonella ornithocola</name>
    <dbReference type="NCBI Taxonomy" id="279832"/>
    <lineage>
        <taxon>Bacteria</taxon>
        <taxon>Pseudomonadati</taxon>
        <taxon>Pseudomonadota</taxon>
        <taxon>Gammaproteobacteria</taxon>
        <taxon>Cardiobacteriales</taxon>
        <taxon>Cardiobacteriaceae</taxon>
        <taxon>Suttonella</taxon>
    </lineage>
</organism>
<sequence>MNTTQKAQLIGVKQFKGDVDGNHYDSCKLRLLMPVPSDSDRECGYNVTEIQYGTSANYQQFKTLQFPITVELDYELETRSGRINMSLKAVRPVPNK</sequence>
<dbReference type="EMBL" id="UHIC01000001">
    <property type="protein sequence ID" value="SUO96342.1"/>
    <property type="molecule type" value="Genomic_DNA"/>
</dbReference>